<keyword evidence="3 5" id="KW-0175">Coiled coil</keyword>
<dbReference type="GO" id="GO:0060285">
    <property type="term" value="P:cilium-dependent cell motility"/>
    <property type="evidence" value="ECO:0007669"/>
    <property type="project" value="TreeGrafter"/>
</dbReference>
<evidence type="ECO:0000256" key="4">
    <source>
        <dbReference type="ARBA" id="ARBA00045182"/>
    </source>
</evidence>
<name>A0A812ARQ9_ACAPH</name>
<keyword evidence="7" id="KW-1185">Reference proteome</keyword>
<dbReference type="EMBL" id="CAHIKZ030000103">
    <property type="protein sequence ID" value="CAE1152449.1"/>
    <property type="molecule type" value="Genomic_DNA"/>
</dbReference>
<evidence type="ECO:0000313" key="7">
    <source>
        <dbReference type="Proteomes" id="UP000597762"/>
    </source>
</evidence>
<evidence type="ECO:0000256" key="3">
    <source>
        <dbReference type="ARBA" id="ARBA00023054"/>
    </source>
</evidence>
<dbReference type="OrthoDB" id="10259720at2759"/>
<comment type="similarity">
    <text evidence="1">Belongs to the CCDC39 family.</text>
</comment>
<comment type="function">
    <text evidence="4">Required for assembly of dynein regulatory complex (DRC) and inner dynein arm (IDA) complexes, which are responsible for ciliary beat regulation, thereby playing a central role in motility in cilia and flagella. Probably acts together with CCDC40 to form a molecular ruler that determines the 96 nanometer (nm) repeat length and arrangements of components in cilia and flagella. Not required for outer dynein arm complexes assembly.</text>
</comment>
<dbReference type="PANTHER" id="PTHR18962">
    <property type="entry name" value="COILED-COIL DOMAIN-CONTAINING PROTEIN 39"/>
    <property type="match status" value="1"/>
</dbReference>
<sequence length="200" mass="23576">MSLGHLNPFSMPIEMKISWDMIVNSITELTLQINHLTDEAKNRRNALDTEATETLTAQVALDKTAEEFRRSHAERHELISRWEHTLKMMYKRDKDMDSLNNQLQNLKMEINKKKALIEEKKFFRQNEMENNKQLEDKITKVEKEGAKFRQDYQDAETQRASFHDELEALKRTVDRTAADFEVARSQVAELKKLYCVEGKK</sequence>
<feature type="coiled-coil region" evidence="5">
    <location>
        <begin position="96"/>
        <end position="172"/>
    </location>
</feature>
<evidence type="ECO:0000256" key="2">
    <source>
        <dbReference type="ARBA" id="ARBA00016725"/>
    </source>
</evidence>
<dbReference type="PANTHER" id="PTHR18962:SF0">
    <property type="entry name" value="COILED-COIL DOMAIN-CONTAINING PROTEIN 39"/>
    <property type="match status" value="1"/>
</dbReference>
<dbReference type="AlphaFoldDB" id="A0A812ARQ9"/>
<gene>
    <name evidence="6" type="ORF">SPHA_3439</name>
</gene>
<organism evidence="6 7">
    <name type="scientific">Acanthosepion pharaonis</name>
    <name type="common">Pharaoh cuttlefish</name>
    <name type="synonym">Sepia pharaonis</name>
    <dbReference type="NCBI Taxonomy" id="158019"/>
    <lineage>
        <taxon>Eukaryota</taxon>
        <taxon>Metazoa</taxon>
        <taxon>Spiralia</taxon>
        <taxon>Lophotrochozoa</taxon>
        <taxon>Mollusca</taxon>
        <taxon>Cephalopoda</taxon>
        <taxon>Coleoidea</taxon>
        <taxon>Decapodiformes</taxon>
        <taxon>Sepiida</taxon>
        <taxon>Sepiina</taxon>
        <taxon>Sepiidae</taxon>
        <taxon>Acanthosepion</taxon>
    </lineage>
</organism>
<proteinExistence type="inferred from homology"/>
<evidence type="ECO:0000256" key="5">
    <source>
        <dbReference type="SAM" id="Coils"/>
    </source>
</evidence>
<reference evidence="6" key="1">
    <citation type="submission" date="2021-01" db="EMBL/GenBank/DDBJ databases">
        <authorList>
            <person name="Li R."/>
            <person name="Bekaert M."/>
        </authorList>
    </citation>
    <scope>NUCLEOTIDE SEQUENCE</scope>
    <source>
        <strain evidence="6">Farmed</strain>
    </source>
</reference>
<accession>A0A812ARQ9</accession>
<dbReference type="InterPro" id="IPR033290">
    <property type="entry name" value="CCDC39"/>
</dbReference>
<protein>
    <recommendedName>
        <fullName evidence="2">Coiled-coil domain-containing protein 39</fullName>
    </recommendedName>
</protein>
<dbReference type="Proteomes" id="UP000597762">
    <property type="component" value="Unassembled WGS sequence"/>
</dbReference>
<evidence type="ECO:0000313" key="6">
    <source>
        <dbReference type="EMBL" id="CAE1152449.1"/>
    </source>
</evidence>
<dbReference type="GO" id="GO:0005576">
    <property type="term" value="C:extracellular region"/>
    <property type="evidence" value="ECO:0007669"/>
    <property type="project" value="GOC"/>
</dbReference>
<comment type="caution">
    <text evidence="6">The sequence shown here is derived from an EMBL/GenBank/DDBJ whole genome shotgun (WGS) entry which is preliminary data.</text>
</comment>
<dbReference type="GO" id="GO:0036159">
    <property type="term" value="P:inner dynein arm assembly"/>
    <property type="evidence" value="ECO:0007669"/>
    <property type="project" value="InterPro"/>
</dbReference>
<dbReference type="Pfam" id="PF24161">
    <property type="entry name" value="CCDC39"/>
    <property type="match status" value="1"/>
</dbReference>
<dbReference type="GO" id="GO:0005930">
    <property type="term" value="C:axoneme"/>
    <property type="evidence" value="ECO:0007669"/>
    <property type="project" value="InterPro"/>
</dbReference>
<dbReference type="GO" id="GO:0060287">
    <property type="term" value="P:epithelial cilium movement involved in determination of left/right asymmetry"/>
    <property type="evidence" value="ECO:0007669"/>
    <property type="project" value="TreeGrafter"/>
</dbReference>
<evidence type="ECO:0000256" key="1">
    <source>
        <dbReference type="ARBA" id="ARBA00005805"/>
    </source>
</evidence>